<accession>A0ABR9JJ29</accession>
<dbReference type="InterPro" id="IPR015943">
    <property type="entry name" value="WD40/YVTN_repeat-like_dom_sf"/>
</dbReference>
<organism evidence="1 2">
    <name type="scientific">Actinomadura algeriensis</name>
    <dbReference type="NCBI Taxonomy" id="1679523"/>
    <lineage>
        <taxon>Bacteria</taxon>
        <taxon>Bacillati</taxon>
        <taxon>Actinomycetota</taxon>
        <taxon>Actinomycetes</taxon>
        <taxon>Streptosporangiales</taxon>
        <taxon>Thermomonosporaceae</taxon>
        <taxon>Actinomadura</taxon>
    </lineage>
</organism>
<dbReference type="InterPro" id="IPR011047">
    <property type="entry name" value="Quinoprotein_ADH-like_sf"/>
</dbReference>
<gene>
    <name evidence="1" type="ORF">H4W34_000393</name>
</gene>
<dbReference type="Gene3D" id="2.130.10.10">
    <property type="entry name" value="YVTN repeat-like/Quinoprotein amine dehydrogenase"/>
    <property type="match status" value="1"/>
</dbReference>
<comment type="caution">
    <text evidence="1">The sequence shown here is derived from an EMBL/GenBank/DDBJ whole genome shotgun (WGS) entry which is preliminary data.</text>
</comment>
<name>A0ABR9JJ29_9ACTN</name>
<dbReference type="EMBL" id="JADBDZ010000001">
    <property type="protein sequence ID" value="MBE1530560.1"/>
    <property type="molecule type" value="Genomic_DNA"/>
</dbReference>
<evidence type="ECO:0008006" key="3">
    <source>
        <dbReference type="Google" id="ProtNLM"/>
    </source>
</evidence>
<dbReference type="RefSeq" id="WP_192757550.1">
    <property type="nucleotide sequence ID" value="NZ_JADBDZ010000001.1"/>
</dbReference>
<reference evidence="1 2" key="1">
    <citation type="submission" date="2020-10" db="EMBL/GenBank/DDBJ databases">
        <title>Sequencing the genomes of 1000 actinobacteria strains.</title>
        <authorList>
            <person name="Klenk H.-P."/>
        </authorList>
    </citation>
    <scope>NUCLEOTIDE SEQUENCE [LARGE SCALE GENOMIC DNA]</scope>
    <source>
        <strain evidence="1 2">DSM 46744</strain>
    </source>
</reference>
<sequence>MMDPTGTRERVAASGRRGPLGSWAAERLFARAAGGDAAARDGVVAIARTLGHRRRERAKRTIAAWWAETLDPGLRRAVLETGALASAPLARLQTLALHDRLAEWDPAEAGWAPSLLGCADPAVRARTADACRRASGALREALWTEGGHPEPPLLDLLLRHDEPPPVPSLDALWARWLETPGEALEEALFRWGLPAGDPHHGPLSVLALETDPARLRAPEHHGALRDALALGDHPLRDSAAATIADLGERTLVDALCERALEDPRLAGLCEQRGLAPSDPVRRGVFFLLTGRPAQYRALDPDGRGLALAYAAAPDAERARVREAMLTAGELDLVHVIAGDRRNRLASMGDEEARYLAERLADRREWDELWTFVQDAPIAIGAELARLFDRWAPRGDDERRHFTALRTADPATVRAGLRRLRDERLPARPHAHLNVPGRVDLLSFSPDRSPGAPPSLAVSTGSGSVLVFDLSTGRIAERYEFDRPVRHLLHVGNGTVIVAEHTGGRRGPGRLTRCANGSAEPLRTTSGRIASLVAAGGDGRFAASTRTGGLLLGGPEGVTEVGFGSEYGVDLIYPWTIAGHRESGLVAVLGYTLVLIDPAAGAVTASTELGWAPFRTVFVDAGTLVATRTGTAKNRLTRITPSDGRQDPEFTVPFGWDFGPEALPRTGQIVIADGRGSLNFLDAERLTSVHRYTSPRDQAMTRCLAASPREDFLAVGHRNGVELFDVRTGRVPELARGPVADLVPRDLELVDAALAAPGIGDEARTALELLRACLHHRFRFDVEVDGDVRPVGGDHDIGL</sequence>
<protein>
    <recommendedName>
        <fullName evidence="3">WD40 repeat protein</fullName>
    </recommendedName>
</protein>
<dbReference type="SUPFAM" id="SSF50998">
    <property type="entry name" value="Quinoprotein alcohol dehydrogenase-like"/>
    <property type="match status" value="1"/>
</dbReference>
<evidence type="ECO:0000313" key="1">
    <source>
        <dbReference type="EMBL" id="MBE1530560.1"/>
    </source>
</evidence>
<evidence type="ECO:0000313" key="2">
    <source>
        <dbReference type="Proteomes" id="UP000627838"/>
    </source>
</evidence>
<keyword evidence="2" id="KW-1185">Reference proteome</keyword>
<proteinExistence type="predicted"/>
<dbReference type="Proteomes" id="UP000627838">
    <property type="component" value="Unassembled WGS sequence"/>
</dbReference>